<dbReference type="PROSITE" id="PS51186">
    <property type="entry name" value="GNAT"/>
    <property type="match status" value="1"/>
</dbReference>
<reference evidence="3" key="1">
    <citation type="journal article" date="2019" name="Int. J. Syst. Evol. Microbiol.">
        <title>The Global Catalogue of Microorganisms (GCM) 10K type strain sequencing project: providing services to taxonomists for standard genome sequencing and annotation.</title>
        <authorList>
            <consortium name="The Broad Institute Genomics Platform"/>
            <consortium name="The Broad Institute Genome Sequencing Center for Infectious Disease"/>
            <person name="Wu L."/>
            <person name="Ma J."/>
        </authorList>
    </citation>
    <scope>NUCLEOTIDE SEQUENCE [LARGE SCALE GENOMIC DNA]</scope>
    <source>
        <strain evidence="3">KCTC 42739</strain>
    </source>
</reference>
<protein>
    <submittedName>
        <fullName evidence="2">GNAT family N-acetyltransferase</fullName>
        <ecNumber evidence="2">2.3.-.-</ecNumber>
    </submittedName>
</protein>
<keyword evidence="2" id="KW-0808">Transferase</keyword>
<keyword evidence="3" id="KW-1185">Reference proteome</keyword>
<sequence length="175" mass="19777">MSATFESARLRMRPTQIDDAEALHQAYCDPHLMQWWSSGPHADVAETHAYLAQRLDQAGARGWTITRQADDVAIGTLWAGAKRPGVSEIGYMLVRSAWGQGYAQEAVTRLIDLLLREEGQRRIFADTDPDNSASNRLLARLGFVQEGRLRGEWETHIGVRDSFIWGLLADDWIKR</sequence>
<dbReference type="InterPro" id="IPR016181">
    <property type="entry name" value="Acyl_CoA_acyltransferase"/>
</dbReference>
<accession>A0ABV7SYS0</accession>
<dbReference type="SUPFAM" id="SSF55729">
    <property type="entry name" value="Acyl-CoA N-acyltransferases (Nat)"/>
    <property type="match status" value="1"/>
</dbReference>
<keyword evidence="2" id="KW-0012">Acyltransferase</keyword>
<feature type="domain" description="N-acetyltransferase" evidence="1">
    <location>
        <begin position="10"/>
        <end position="170"/>
    </location>
</feature>
<dbReference type="EMBL" id="JBHRXP010000009">
    <property type="protein sequence ID" value="MFC3582069.1"/>
    <property type="molecule type" value="Genomic_DNA"/>
</dbReference>
<evidence type="ECO:0000313" key="2">
    <source>
        <dbReference type="EMBL" id="MFC3582069.1"/>
    </source>
</evidence>
<dbReference type="PANTHER" id="PTHR43792">
    <property type="entry name" value="GNAT FAMILY, PUTATIVE (AFU_ORTHOLOGUE AFUA_3G00765)-RELATED-RELATED"/>
    <property type="match status" value="1"/>
</dbReference>
<dbReference type="GO" id="GO:0016746">
    <property type="term" value="F:acyltransferase activity"/>
    <property type="evidence" value="ECO:0007669"/>
    <property type="project" value="UniProtKB-KW"/>
</dbReference>
<gene>
    <name evidence="2" type="ORF">ACFONA_18010</name>
</gene>
<dbReference type="InterPro" id="IPR000182">
    <property type="entry name" value="GNAT_dom"/>
</dbReference>
<dbReference type="EC" id="2.3.-.-" evidence="2"/>
<name>A0ABV7SYS0_9SPHN</name>
<dbReference type="InterPro" id="IPR051531">
    <property type="entry name" value="N-acetyltransferase"/>
</dbReference>
<dbReference type="RefSeq" id="WP_261294507.1">
    <property type="nucleotide sequence ID" value="NZ_JANQBK010000008.1"/>
</dbReference>
<proteinExistence type="predicted"/>
<dbReference type="Proteomes" id="UP001595713">
    <property type="component" value="Unassembled WGS sequence"/>
</dbReference>
<dbReference type="Pfam" id="PF13302">
    <property type="entry name" value="Acetyltransf_3"/>
    <property type="match status" value="1"/>
</dbReference>
<evidence type="ECO:0000313" key="3">
    <source>
        <dbReference type="Proteomes" id="UP001595713"/>
    </source>
</evidence>
<evidence type="ECO:0000259" key="1">
    <source>
        <dbReference type="PROSITE" id="PS51186"/>
    </source>
</evidence>
<dbReference type="Gene3D" id="3.40.630.30">
    <property type="match status" value="1"/>
</dbReference>
<organism evidence="2 3">
    <name type="scientific">Sphingomonas hylomeconis</name>
    <dbReference type="NCBI Taxonomy" id="1395958"/>
    <lineage>
        <taxon>Bacteria</taxon>
        <taxon>Pseudomonadati</taxon>
        <taxon>Pseudomonadota</taxon>
        <taxon>Alphaproteobacteria</taxon>
        <taxon>Sphingomonadales</taxon>
        <taxon>Sphingomonadaceae</taxon>
        <taxon>Sphingomonas</taxon>
    </lineage>
</organism>
<comment type="caution">
    <text evidence="2">The sequence shown here is derived from an EMBL/GenBank/DDBJ whole genome shotgun (WGS) entry which is preliminary data.</text>
</comment>